<feature type="domain" description="Beta-lactamase-related" evidence="1">
    <location>
        <begin position="1"/>
        <end position="193"/>
    </location>
</feature>
<sequence>MVQQVAESKPVFPSGKANACHVLVWGWIVGEVVRRTDPKHRPFNIFLNEETFTPLSVSHDLFSGVPDAELSRVTTLYGGNKALLEDTYNTSPASVFPGSNVHNFKFVQQTVDPGPGAIGKASAIARVFALIAEGGELGGVRLLSPERVKDLTRFRDGAHDQDRILPIPVWFGAAGFWLGGEPGPLIRLLVITARLFTFLGLVVLSPGLI</sequence>
<evidence type="ECO:0000313" key="3">
    <source>
        <dbReference type="Proteomes" id="UP001498476"/>
    </source>
</evidence>
<dbReference type="InterPro" id="IPR012338">
    <property type="entry name" value="Beta-lactam/transpept-like"/>
</dbReference>
<dbReference type="InterPro" id="IPR052907">
    <property type="entry name" value="Beta-lactamase/esterase"/>
</dbReference>
<dbReference type="SUPFAM" id="SSF56601">
    <property type="entry name" value="beta-lactamase/transpeptidase-like"/>
    <property type="match status" value="1"/>
</dbReference>
<accession>A0ABR1HR87</accession>
<gene>
    <name evidence="2" type="ORF">QQX98_000892</name>
</gene>
<reference evidence="2 3" key="1">
    <citation type="journal article" date="2025" name="Microbiol. Resour. Announc.">
        <title>Draft genome sequences for Neonectria magnoliae and Neonectria punicea, canker pathogens of Liriodendron tulipifera and Acer saccharum in West Virginia.</title>
        <authorList>
            <person name="Petronek H.M."/>
            <person name="Kasson M.T."/>
            <person name="Metheny A.M."/>
            <person name="Stauder C.M."/>
            <person name="Lovett B."/>
            <person name="Lynch S.C."/>
            <person name="Garnas J.R."/>
            <person name="Kasson L.R."/>
            <person name="Stajich J.E."/>
        </authorList>
    </citation>
    <scope>NUCLEOTIDE SEQUENCE [LARGE SCALE GENOMIC DNA]</scope>
    <source>
        <strain evidence="2 3">NRRL 64653</strain>
    </source>
</reference>
<organism evidence="2 3">
    <name type="scientific">Neonectria punicea</name>
    <dbReference type="NCBI Taxonomy" id="979145"/>
    <lineage>
        <taxon>Eukaryota</taxon>
        <taxon>Fungi</taxon>
        <taxon>Dikarya</taxon>
        <taxon>Ascomycota</taxon>
        <taxon>Pezizomycotina</taxon>
        <taxon>Sordariomycetes</taxon>
        <taxon>Hypocreomycetidae</taxon>
        <taxon>Hypocreales</taxon>
        <taxon>Nectriaceae</taxon>
        <taxon>Neonectria</taxon>
    </lineage>
</organism>
<evidence type="ECO:0000313" key="2">
    <source>
        <dbReference type="EMBL" id="KAK7423702.1"/>
    </source>
</evidence>
<dbReference type="Gene3D" id="3.40.710.10">
    <property type="entry name" value="DD-peptidase/beta-lactamase superfamily"/>
    <property type="match status" value="1"/>
</dbReference>
<dbReference type="EMBL" id="JAZAVJ010000008">
    <property type="protein sequence ID" value="KAK7423702.1"/>
    <property type="molecule type" value="Genomic_DNA"/>
</dbReference>
<proteinExistence type="predicted"/>
<dbReference type="PANTHER" id="PTHR43319:SF3">
    <property type="entry name" value="BETA-LACTAMASE-RELATED DOMAIN-CONTAINING PROTEIN"/>
    <property type="match status" value="1"/>
</dbReference>
<keyword evidence="3" id="KW-1185">Reference proteome</keyword>
<dbReference type="Pfam" id="PF00144">
    <property type="entry name" value="Beta-lactamase"/>
    <property type="match status" value="1"/>
</dbReference>
<name>A0ABR1HR87_9HYPO</name>
<dbReference type="InterPro" id="IPR001466">
    <property type="entry name" value="Beta-lactam-related"/>
</dbReference>
<protein>
    <recommendedName>
        <fullName evidence="1">Beta-lactamase-related domain-containing protein</fullName>
    </recommendedName>
</protein>
<dbReference type="Proteomes" id="UP001498476">
    <property type="component" value="Unassembled WGS sequence"/>
</dbReference>
<comment type="caution">
    <text evidence="2">The sequence shown here is derived from an EMBL/GenBank/DDBJ whole genome shotgun (WGS) entry which is preliminary data.</text>
</comment>
<dbReference type="PANTHER" id="PTHR43319">
    <property type="entry name" value="BETA-LACTAMASE-RELATED"/>
    <property type="match status" value="1"/>
</dbReference>
<evidence type="ECO:0000259" key="1">
    <source>
        <dbReference type="Pfam" id="PF00144"/>
    </source>
</evidence>